<protein>
    <submittedName>
        <fullName evidence="5">AsnC family transcriptional regulator</fullName>
    </submittedName>
</protein>
<reference evidence="5 6" key="1">
    <citation type="journal article" date="2013" name="Genome Announc.">
        <title>Draft Genome Sequence of Arthrobacter crystallopoietes Strain BAB-32, Revealing Genes for Bioremediation.</title>
        <authorList>
            <person name="Joshi M.N."/>
            <person name="Pandit A.S."/>
            <person name="Sharma A."/>
            <person name="Pandya R.V."/>
            <person name="Desai S.M."/>
            <person name="Saxena A.K."/>
            <person name="Bagatharia S.B."/>
        </authorList>
    </citation>
    <scope>NUCLEOTIDE SEQUENCE [LARGE SCALE GENOMIC DNA]</scope>
    <source>
        <strain evidence="5 6">BAB-32</strain>
    </source>
</reference>
<dbReference type="GO" id="GO:0043200">
    <property type="term" value="P:response to amino acid"/>
    <property type="evidence" value="ECO:0007669"/>
    <property type="project" value="TreeGrafter"/>
</dbReference>
<gene>
    <name evidence="5" type="ORF">D477_000580</name>
</gene>
<dbReference type="InterPro" id="IPR011008">
    <property type="entry name" value="Dimeric_a/b-barrel"/>
</dbReference>
<dbReference type="GO" id="GO:0043565">
    <property type="term" value="F:sequence-specific DNA binding"/>
    <property type="evidence" value="ECO:0007669"/>
    <property type="project" value="InterPro"/>
</dbReference>
<keyword evidence="1" id="KW-0805">Transcription regulation</keyword>
<evidence type="ECO:0000256" key="3">
    <source>
        <dbReference type="ARBA" id="ARBA00023163"/>
    </source>
</evidence>
<keyword evidence="6" id="KW-1185">Reference proteome</keyword>
<dbReference type="InterPro" id="IPR000485">
    <property type="entry name" value="AsnC-type_HTH_dom"/>
</dbReference>
<dbReference type="GO" id="GO:0005829">
    <property type="term" value="C:cytosol"/>
    <property type="evidence" value="ECO:0007669"/>
    <property type="project" value="TreeGrafter"/>
</dbReference>
<dbReference type="InterPro" id="IPR036390">
    <property type="entry name" value="WH_DNA-bd_sf"/>
</dbReference>
<evidence type="ECO:0000313" key="6">
    <source>
        <dbReference type="Proteomes" id="UP000010729"/>
    </source>
</evidence>
<dbReference type="EMBL" id="ANPE02000020">
    <property type="protein sequence ID" value="EMY36172.1"/>
    <property type="molecule type" value="Genomic_DNA"/>
</dbReference>
<evidence type="ECO:0000313" key="5">
    <source>
        <dbReference type="EMBL" id="EMY36172.1"/>
    </source>
</evidence>
<dbReference type="PANTHER" id="PTHR30154">
    <property type="entry name" value="LEUCINE-RESPONSIVE REGULATORY PROTEIN"/>
    <property type="match status" value="1"/>
</dbReference>
<dbReference type="AlphaFoldDB" id="N1V7T1"/>
<feature type="domain" description="HTH asnC-type" evidence="4">
    <location>
        <begin position="3"/>
        <end position="64"/>
    </location>
</feature>
<dbReference type="Gene3D" id="1.10.10.10">
    <property type="entry name" value="Winged helix-like DNA-binding domain superfamily/Winged helix DNA-binding domain"/>
    <property type="match status" value="1"/>
</dbReference>
<evidence type="ECO:0000256" key="1">
    <source>
        <dbReference type="ARBA" id="ARBA00023015"/>
    </source>
</evidence>
<dbReference type="Pfam" id="PF13412">
    <property type="entry name" value="HTH_24"/>
    <property type="match status" value="1"/>
</dbReference>
<dbReference type="PROSITE" id="PS50956">
    <property type="entry name" value="HTH_ASNC_2"/>
    <property type="match status" value="1"/>
</dbReference>
<dbReference type="PANTHER" id="PTHR30154:SF34">
    <property type="entry name" value="TRANSCRIPTIONAL REGULATOR AZLB"/>
    <property type="match status" value="1"/>
</dbReference>
<dbReference type="Pfam" id="PF01037">
    <property type="entry name" value="AsnC_trans_reg"/>
    <property type="match status" value="1"/>
</dbReference>
<dbReference type="Proteomes" id="UP000010729">
    <property type="component" value="Unassembled WGS sequence"/>
</dbReference>
<sequence length="148" mass="16648">MKLDEVDQAILYHLSLDGRLSNVDLAARVGLTPAPCLRRVKRLEESGVIAGYRARLDPQSAGRAFCVYMAVEITMTSREIVEQFEAAISSFREVTEARRVYGGVDYIIRVDVADGNAYQRFQDEKMYPLPGVHRIVSHPTMKLIKSSD</sequence>
<organism evidence="5 6">
    <name type="scientific">Arthrobacter crystallopoietes BAB-32</name>
    <dbReference type="NCBI Taxonomy" id="1246476"/>
    <lineage>
        <taxon>Bacteria</taxon>
        <taxon>Bacillati</taxon>
        <taxon>Actinomycetota</taxon>
        <taxon>Actinomycetes</taxon>
        <taxon>Micrococcales</taxon>
        <taxon>Micrococcaceae</taxon>
        <taxon>Crystallibacter</taxon>
    </lineage>
</organism>
<keyword evidence="2" id="KW-0238">DNA-binding</keyword>
<dbReference type="InterPro" id="IPR011991">
    <property type="entry name" value="ArsR-like_HTH"/>
</dbReference>
<accession>N1V7T1</accession>
<dbReference type="CDD" id="cd00090">
    <property type="entry name" value="HTH_ARSR"/>
    <property type="match status" value="1"/>
</dbReference>
<dbReference type="InterPro" id="IPR036388">
    <property type="entry name" value="WH-like_DNA-bd_sf"/>
</dbReference>
<dbReference type="PROSITE" id="PS00519">
    <property type="entry name" value="HTH_ASNC_1"/>
    <property type="match status" value="1"/>
</dbReference>
<dbReference type="InterPro" id="IPR019885">
    <property type="entry name" value="Tscrpt_reg_HTH_AsnC-type_CS"/>
</dbReference>
<evidence type="ECO:0000259" key="4">
    <source>
        <dbReference type="PROSITE" id="PS50956"/>
    </source>
</evidence>
<comment type="caution">
    <text evidence="5">The sequence shown here is derived from an EMBL/GenBank/DDBJ whole genome shotgun (WGS) entry which is preliminary data.</text>
</comment>
<dbReference type="Gene3D" id="3.30.70.920">
    <property type="match status" value="1"/>
</dbReference>
<dbReference type="SUPFAM" id="SSF46785">
    <property type="entry name" value="Winged helix' DNA-binding domain"/>
    <property type="match status" value="1"/>
</dbReference>
<proteinExistence type="predicted"/>
<evidence type="ECO:0000256" key="2">
    <source>
        <dbReference type="ARBA" id="ARBA00023125"/>
    </source>
</evidence>
<dbReference type="InterPro" id="IPR019888">
    <property type="entry name" value="Tscrpt_reg_AsnC-like"/>
</dbReference>
<dbReference type="SUPFAM" id="SSF54909">
    <property type="entry name" value="Dimeric alpha+beta barrel"/>
    <property type="match status" value="1"/>
</dbReference>
<dbReference type="InterPro" id="IPR019887">
    <property type="entry name" value="Tscrpt_reg_AsnC/Lrp_C"/>
</dbReference>
<name>N1V7T1_9MICC</name>
<dbReference type="PRINTS" id="PR00033">
    <property type="entry name" value="HTHASNC"/>
</dbReference>
<dbReference type="SMART" id="SM00344">
    <property type="entry name" value="HTH_ASNC"/>
    <property type="match status" value="1"/>
</dbReference>
<keyword evidence="3" id="KW-0804">Transcription</keyword>